<keyword evidence="3" id="KW-0285">Flavoprotein</keyword>
<dbReference type="InterPro" id="IPR016164">
    <property type="entry name" value="FAD-linked_Oxase-like_C"/>
</dbReference>
<dbReference type="SUPFAM" id="SSF55103">
    <property type="entry name" value="FAD-linked oxidases, C-terminal domain"/>
    <property type="match status" value="1"/>
</dbReference>
<evidence type="ECO:0000259" key="6">
    <source>
        <dbReference type="PROSITE" id="PS51387"/>
    </source>
</evidence>
<accession>A0AAJ0MJ00</accession>
<dbReference type="InterPro" id="IPR016166">
    <property type="entry name" value="FAD-bd_PCMH"/>
</dbReference>
<feature type="domain" description="FAD-binding PCMH-type" evidence="6">
    <location>
        <begin position="1"/>
        <end position="71"/>
    </location>
</feature>
<dbReference type="PROSITE" id="PS51387">
    <property type="entry name" value="FAD_PCMH"/>
    <property type="match status" value="1"/>
</dbReference>
<keyword evidence="4" id="KW-0274">FAD</keyword>
<dbReference type="InterPro" id="IPR016169">
    <property type="entry name" value="FAD-bd_PCMH_sub2"/>
</dbReference>
<evidence type="ECO:0000313" key="8">
    <source>
        <dbReference type="Proteomes" id="UP001275084"/>
    </source>
</evidence>
<evidence type="ECO:0000256" key="3">
    <source>
        <dbReference type="ARBA" id="ARBA00022630"/>
    </source>
</evidence>
<dbReference type="Gene3D" id="3.30.465.10">
    <property type="match status" value="1"/>
</dbReference>
<sequence>MISPTLGGGVGRYSGLHGMIGDQLLSARVVIANGSIVTASARQNPELFWALRGAGSNFGVVTEATYQVYDLTSPTITNADYAFSPNASGAIFDWMAAFGDATPAELAILLFGNYDTTKGDLSLWLNVVYAGRQSAVQPLLNSLLAEVTPYRQNISEVPWNKMLYTNFFGVVPNAEAGCAGKGTNRSVYGGALKSYEKAAWNGFVANFSDFLRANEDARGSIFFIEQFSKVKVLQIPDDETAYPWRDVTAHLLWNYGWHKDETLATIERYGKHWRDKLQAFSGFSPQEIYVNYGHGDESSEVLYGAKKLPKLRRLKQIWDPKNVFGFYDSFVKRG</sequence>
<reference evidence="7" key="1">
    <citation type="journal article" date="2023" name="Mol. Phylogenet. Evol.">
        <title>Genome-scale phylogeny and comparative genomics of the fungal order Sordariales.</title>
        <authorList>
            <person name="Hensen N."/>
            <person name="Bonometti L."/>
            <person name="Westerberg I."/>
            <person name="Brannstrom I.O."/>
            <person name="Guillou S."/>
            <person name="Cros-Aarteil S."/>
            <person name="Calhoun S."/>
            <person name="Haridas S."/>
            <person name="Kuo A."/>
            <person name="Mondo S."/>
            <person name="Pangilinan J."/>
            <person name="Riley R."/>
            <person name="LaButti K."/>
            <person name="Andreopoulos B."/>
            <person name="Lipzen A."/>
            <person name="Chen C."/>
            <person name="Yan M."/>
            <person name="Daum C."/>
            <person name="Ng V."/>
            <person name="Clum A."/>
            <person name="Steindorff A."/>
            <person name="Ohm R.A."/>
            <person name="Martin F."/>
            <person name="Silar P."/>
            <person name="Natvig D.O."/>
            <person name="Lalanne C."/>
            <person name="Gautier V."/>
            <person name="Ament-Velasquez S.L."/>
            <person name="Kruys A."/>
            <person name="Hutchinson M.I."/>
            <person name="Powell A.J."/>
            <person name="Barry K."/>
            <person name="Miller A.N."/>
            <person name="Grigoriev I.V."/>
            <person name="Debuchy R."/>
            <person name="Gladieux P."/>
            <person name="Hiltunen Thoren M."/>
            <person name="Johannesson H."/>
        </authorList>
    </citation>
    <scope>NUCLEOTIDE SEQUENCE</scope>
    <source>
        <strain evidence="7">CBS 955.72</strain>
    </source>
</reference>
<evidence type="ECO:0000256" key="2">
    <source>
        <dbReference type="ARBA" id="ARBA00005466"/>
    </source>
</evidence>
<dbReference type="GO" id="GO:0016491">
    <property type="term" value="F:oxidoreductase activity"/>
    <property type="evidence" value="ECO:0007669"/>
    <property type="project" value="UniProtKB-KW"/>
</dbReference>
<dbReference type="InterPro" id="IPR012951">
    <property type="entry name" value="BBE"/>
</dbReference>
<dbReference type="GO" id="GO:0071949">
    <property type="term" value="F:FAD binding"/>
    <property type="evidence" value="ECO:0007669"/>
    <property type="project" value="InterPro"/>
</dbReference>
<reference evidence="7" key="2">
    <citation type="submission" date="2023-06" db="EMBL/GenBank/DDBJ databases">
        <authorList>
            <consortium name="Lawrence Berkeley National Laboratory"/>
            <person name="Haridas S."/>
            <person name="Hensen N."/>
            <person name="Bonometti L."/>
            <person name="Westerberg I."/>
            <person name="Brannstrom I.O."/>
            <person name="Guillou S."/>
            <person name="Cros-Aarteil S."/>
            <person name="Calhoun S."/>
            <person name="Kuo A."/>
            <person name="Mondo S."/>
            <person name="Pangilinan J."/>
            <person name="Riley R."/>
            <person name="Labutti K."/>
            <person name="Andreopoulos B."/>
            <person name="Lipzen A."/>
            <person name="Chen C."/>
            <person name="Yanf M."/>
            <person name="Daum C."/>
            <person name="Ng V."/>
            <person name="Clum A."/>
            <person name="Steindorff A."/>
            <person name="Ohm R."/>
            <person name="Martin F."/>
            <person name="Silar P."/>
            <person name="Natvig D."/>
            <person name="Lalanne C."/>
            <person name="Gautier V."/>
            <person name="Ament-Velasquez S.L."/>
            <person name="Kruys A."/>
            <person name="Hutchinson M.I."/>
            <person name="Powell A.J."/>
            <person name="Barry K."/>
            <person name="Miller A.N."/>
            <person name="Grigoriev I.V."/>
            <person name="Debuchy R."/>
            <person name="Gladieux P."/>
            <person name="Thoren M.H."/>
            <person name="Johannesson H."/>
        </authorList>
    </citation>
    <scope>NUCLEOTIDE SEQUENCE</scope>
    <source>
        <strain evidence="7">CBS 955.72</strain>
    </source>
</reference>
<comment type="similarity">
    <text evidence="2">Belongs to the oxygen-dependent FAD-linked oxidoreductase family.</text>
</comment>
<dbReference type="EMBL" id="JAUIQD010000002">
    <property type="protein sequence ID" value="KAK3360562.1"/>
    <property type="molecule type" value="Genomic_DNA"/>
</dbReference>
<evidence type="ECO:0000256" key="5">
    <source>
        <dbReference type="ARBA" id="ARBA00023002"/>
    </source>
</evidence>
<gene>
    <name evidence="7" type="ORF">B0T25DRAFT_535910</name>
</gene>
<comment type="caution">
    <text evidence="7">The sequence shown here is derived from an EMBL/GenBank/DDBJ whole genome shotgun (WGS) entry which is preliminary data.</text>
</comment>
<dbReference type="Gene3D" id="3.40.462.20">
    <property type="match status" value="1"/>
</dbReference>
<comment type="cofactor">
    <cofactor evidence="1">
        <name>FAD</name>
        <dbReference type="ChEBI" id="CHEBI:57692"/>
    </cofactor>
</comment>
<dbReference type="InterPro" id="IPR036318">
    <property type="entry name" value="FAD-bd_PCMH-like_sf"/>
</dbReference>
<proteinExistence type="inferred from homology"/>
<dbReference type="PANTHER" id="PTHR42973:SF9">
    <property type="entry name" value="FAD-BINDING PCMH-TYPE DOMAIN-CONTAINING PROTEIN-RELATED"/>
    <property type="match status" value="1"/>
</dbReference>
<dbReference type="AlphaFoldDB" id="A0AAJ0MJ00"/>
<keyword evidence="8" id="KW-1185">Reference proteome</keyword>
<name>A0AAJ0MJ00_9PEZI</name>
<evidence type="ECO:0000256" key="1">
    <source>
        <dbReference type="ARBA" id="ARBA00001974"/>
    </source>
</evidence>
<dbReference type="Pfam" id="PF08031">
    <property type="entry name" value="BBE"/>
    <property type="match status" value="1"/>
</dbReference>
<dbReference type="Proteomes" id="UP001275084">
    <property type="component" value="Unassembled WGS sequence"/>
</dbReference>
<keyword evidence="5" id="KW-0560">Oxidoreductase</keyword>
<protein>
    <recommendedName>
        <fullName evidence="6">FAD-binding PCMH-type domain-containing protein</fullName>
    </recommendedName>
</protein>
<organism evidence="7 8">
    <name type="scientific">Lasiosphaeria hispida</name>
    <dbReference type="NCBI Taxonomy" id="260671"/>
    <lineage>
        <taxon>Eukaryota</taxon>
        <taxon>Fungi</taxon>
        <taxon>Dikarya</taxon>
        <taxon>Ascomycota</taxon>
        <taxon>Pezizomycotina</taxon>
        <taxon>Sordariomycetes</taxon>
        <taxon>Sordariomycetidae</taxon>
        <taxon>Sordariales</taxon>
        <taxon>Lasiosphaeriaceae</taxon>
        <taxon>Lasiosphaeria</taxon>
    </lineage>
</organism>
<evidence type="ECO:0000313" key="7">
    <source>
        <dbReference type="EMBL" id="KAK3360562.1"/>
    </source>
</evidence>
<dbReference type="SUPFAM" id="SSF56176">
    <property type="entry name" value="FAD-binding/transporter-associated domain-like"/>
    <property type="match status" value="1"/>
</dbReference>
<dbReference type="PANTHER" id="PTHR42973">
    <property type="entry name" value="BINDING OXIDOREDUCTASE, PUTATIVE (AFU_ORTHOLOGUE AFUA_1G17690)-RELATED"/>
    <property type="match status" value="1"/>
</dbReference>
<dbReference type="InterPro" id="IPR050416">
    <property type="entry name" value="FAD-linked_Oxidoreductase"/>
</dbReference>
<evidence type="ECO:0000256" key="4">
    <source>
        <dbReference type="ARBA" id="ARBA00022827"/>
    </source>
</evidence>